<sequence>MSHTAGNKRKILGNRDETTSQKSHFTQNRDIKKPRTTSATKDREDREETTEEESDLIDIDEYIPSGKTGKSFRTAGSTRKRKKALGRVGDNTHSRLQNPEMSSVEQEASDPTPATNTSNVPKGPHGRPLSREQLRKANHSMIERRRREKMNTAFANLRGMVPGLNAESEGLKGEFKLEVLEKTVEHMRYLIGRVSEFESRDSSLQPPQTAYRRPYHEGNTIAQPTSSADSSDVSDIQTRSVPWQKRKASHEVDATGGQQENSRLRKRSNSPIAKAFQVDASSYSRSVDTERSPYFVTPSLQASRLLASLPSSNINSLLASPAGSRTRSADFTGRDMTRSPFSRADSQATIPEETLPLHDSIHPSLQAHPSELVMAMSLNKAPGQAENTSSAFGGLPSAFFRSAHQRIEQNIVPLPHTGSTPTTEDRPSISTRYRNPDLTLPPPVAMTSPSSPFFPPTFGAEKVSAHFSEGSNQRYTSNNTTTESPFLPPILGTPALFEGALSQHRERHISRASMSSLTSNIPPLGKEEEAAANVLLALSSPEGMTPWQPASQIGQSLASLERWSLDQGTVSQLSSTSEEVAGSRSRSRDFICPDQDANARASDDRLLGPRGQHHSPAADSPLASEQTLSSSVASTSAAATSRMRKTAMDFLDMNRELPGSVVSMQLS</sequence>
<evidence type="ECO:0000313" key="2">
    <source>
        <dbReference type="Proteomes" id="UP001241377"/>
    </source>
</evidence>
<keyword evidence="2" id="KW-1185">Reference proteome</keyword>
<dbReference type="EMBL" id="JASBWR010000014">
    <property type="protein sequence ID" value="KAJ9110121.1"/>
    <property type="molecule type" value="Genomic_DNA"/>
</dbReference>
<comment type="caution">
    <text evidence="1">The sequence shown here is derived from an EMBL/GenBank/DDBJ whole genome shotgun (WGS) entry which is preliminary data.</text>
</comment>
<name>A0ACC2WFB5_9TREE</name>
<dbReference type="Proteomes" id="UP001241377">
    <property type="component" value="Unassembled WGS sequence"/>
</dbReference>
<reference evidence="1" key="1">
    <citation type="submission" date="2023-04" db="EMBL/GenBank/DDBJ databases">
        <title>Draft Genome sequencing of Naganishia species isolated from polar environments using Oxford Nanopore Technology.</title>
        <authorList>
            <person name="Leo P."/>
            <person name="Venkateswaran K."/>
        </authorList>
    </citation>
    <scope>NUCLEOTIDE SEQUENCE</scope>
    <source>
        <strain evidence="1">MNA-CCFEE 5261</strain>
    </source>
</reference>
<proteinExistence type="predicted"/>
<gene>
    <name evidence="1" type="ORF">QFC19_001792</name>
</gene>
<organism evidence="1 2">
    <name type="scientific">Naganishia cerealis</name>
    <dbReference type="NCBI Taxonomy" id="610337"/>
    <lineage>
        <taxon>Eukaryota</taxon>
        <taxon>Fungi</taxon>
        <taxon>Dikarya</taxon>
        <taxon>Basidiomycota</taxon>
        <taxon>Agaricomycotina</taxon>
        <taxon>Tremellomycetes</taxon>
        <taxon>Filobasidiales</taxon>
        <taxon>Filobasidiaceae</taxon>
        <taxon>Naganishia</taxon>
    </lineage>
</organism>
<accession>A0ACC2WFB5</accession>
<evidence type="ECO:0000313" key="1">
    <source>
        <dbReference type="EMBL" id="KAJ9110121.1"/>
    </source>
</evidence>
<protein>
    <submittedName>
        <fullName evidence="1">Uncharacterized protein</fullName>
    </submittedName>
</protein>